<keyword evidence="1" id="KW-0812">Transmembrane</keyword>
<dbReference type="AlphaFoldDB" id="X1C8M4"/>
<gene>
    <name evidence="2" type="ORF">S01H4_38593</name>
</gene>
<name>X1C8M4_9ZZZZ</name>
<dbReference type="EMBL" id="BART01020825">
    <property type="protein sequence ID" value="GAG92758.1"/>
    <property type="molecule type" value="Genomic_DNA"/>
</dbReference>
<feature type="non-terminal residue" evidence="2">
    <location>
        <position position="1"/>
    </location>
</feature>
<keyword evidence="1" id="KW-1133">Transmembrane helix</keyword>
<feature type="transmembrane region" description="Helical" evidence="1">
    <location>
        <begin position="47"/>
        <end position="67"/>
    </location>
</feature>
<accession>X1C8M4</accession>
<evidence type="ECO:0000256" key="1">
    <source>
        <dbReference type="SAM" id="Phobius"/>
    </source>
</evidence>
<comment type="caution">
    <text evidence="2">The sequence shown here is derived from an EMBL/GenBank/DDBJ whole genome shotgun (WGS) entry which is preliminary data.</text>
</comment>
<sequence>SDFCNCIINMGLYDVFSVYTKDPLPFLITSIYGVLLGIFMIGNFTNIPVMAGGLFAFFNGVILFVTVKKD</sequence>
<feature type="transmembrane region" description="Helical" evidence="1">
    <location>
        <begin position="24"/>
        <end position="41"/>
    </location>
</feature>
<keyword evidence="1" id="KW-0472">Membrane</keyword>
<organism evidence="2">
    <name type="scientific">marine sediment metagenome</name>
    <dbReference type="NCBI Taxonomy" id="412755"/>
    <lineage>
        <taxon>unclassified sequences</taxon>
        <taxon>metagenomes</taxon>
        <taxon>ecological metagenomes</taxon>
    </lineage>
</organism>
<evidence type="ECO:0000313" key="2">
    <source>
        <dbReference type="EMBL" id="GAG92758.1"/>
    </source>
</evidence>
<protein>
    <submittedName>
        <fullName evidence="2">Uncharacterized protein</fullName>
    </submittedName>
</protein>
<proteinExistence type="predicted"/>
<reference evidence="2" key="1">
    <citation type="journal article" date="2014" name="Front. Microbiol.">
        <title>High frequency of phylogenetically diverse reductive dehalogenase-homologous genes in deep subseafloor sedimentary metagenomes.</title>
        <authorList>
            <person name="Kawai M."/>
            <person name="Futagami T."/>
            <person name="Toyoda A."/>
            <person name="Takaki Y."/>
            <person name="Nishi S."/>
            <person name="Hori S."/>
            <person name="Arai W."/>
            <person name="Tsubouchi T."/>
            <person name="Morono Y."/>
            <person name="Uchiyama I."/>
            <person name="Ito T."/>
            <person name="Fujiyama A."/>
            <person name="Inagaki F."/>
            <person name="Takami H."/>
        </authorList>
    </citation>
    <scope>NUCLEOTIDE SEQUENCE</scope>
    <source>
        <strain evidence="2">Expedition CK06-06</strain>
    </source>
</reference>